<evidence type="ECO:0000256" key="1">
    <source>
        <dbReference type="SAM" id="Phobius"/>
    </source>
</evidence>
<keyword evidence="1" id="KW-0472">Membrane</keyword>
<organism evidence="3 4">
    <name type="scientific">Solirubrobacter deserti</name>
    <dbReference type="NCBI Taxonomy" id="2282478"/>
    <lineage>
        <taxon>Bacteria</taxon>
        <taxon>Bacillati</taxon>
        <taxon>Actinomycetota</taxon>
        <taxon>Thermoleophilia</taxon>
        <taxon>Solirubrobacterales</taxon>
        <taxon>Solirubrobacteraceae</taxon>
        <taxon>Solirubrobacter</taxon>
    </lineage>
</organism>
<protein>
    <submittedName>
        <fullName evidence="3">Choice-of-anchor M domain-containing protein</fullName>
    </submittedName>
</protein>
<dbReference type="SUPFAM" id="SSF51011">
    <property type="entry name" value="Glycosyl hydrolase domain"/>
    <property type="match status" value="1"/>
</dbReference>
<accession>A0ABT4RP61</accession>
<dbReference type="NCBIfam" id="TIGR03769">
    <property type="entry name" value="P_ac_wall_RPT"/>
    <property type="match status" value="1"/>
</dbReference>
<proteinExistence type="predicted"/>
<reference evidence="3" key="1">
    <citation type="submission" date="2022-10" db="EMBL/GenBank/DDBJ databases">
        <title>The WGS of Solirubrobacter sp. CPCC 204708.</title>
        <authorList>
            <person name="Jiang Z."/>
        </authorList>
    </citation>
    <scope>NUCLEOTIDE SEQUENCE</scope>
    <source>
        <strain evidence="3">CPCC 204708</strain>
    </source>
</reference>
<dbReference type="Proteomes" id="UP001147700">
    <property type="component" value="Unassembled WGS sequence"/>
</dbReference>
<evidence type="ECO:0000313" key="4">
    <source>
        <dbReference type="Proteomes" id="UP001147700"/>
    </source>
</evidence>
<gene>
    <name evidence="3" type="ORF">OJ962_22835</name>
</gene>
<evidence type="ECO:0000313" key="3">
    <source>
        <dbReference type="EMBL" id="MDA0140352.1"/>
    </source>
</evidence>
<feature type="transmembrane region" description="Helical" evidence="1">
    <location>
        <begin position="265"/>
        <end position="284"/>
    </location>
</feature>
<keyword evidence="1" id="KW-0812">Transmembrane</keyword>
<keyword evidence="2" id="KW-0732">Signal</keyword>
<keyword evidence="1" id="KW-1133">Transmembrane helix</keyword>
<feature type="chain" id="PRO_5045489188" evidence="2">
    <location>
        <begin position="21"/>
        <end position="295"/>
    </location>
</feature>
<keyword evidence="4" id="KW-1185">Reference proteome</keyword>
<evidence type="ECO:0000256" key="2">
    <source>
        <dbReference type="SAM" id="SignalP"/>
    </source>
</evidence>
<sequence length="295" mass="31766">MRRLLIGLCALLLTPTSAFAQGDLEQKIDEGQAVVAGRTVLSEGHVDIGPRFVDGRWTLLVHDDQAKADPDGESVWRPTDHTVLQVRDQAILQIPDDPNYAFLRGTPGDDVFVVPQTQDPEVVWVGWNTQDPEVMETIDRGVTMTMTGVEGPGSLVVYLQSGDFAEPDVLWDSEGKPEPVWVDVNTHTHANWVFSKPGVYLVQVKIEAELVDGKTVSDTQVLRFAVGSKTSTDEAFTAAFRETPRAAASTPAAATAESSGGVPHGVLLGIGAVLLAVGFAFVLARGRGAKRRART</sequence>
<dbReference type="InterPro" id="IPR022435">
    <property type="entry name" value="Surface-anchored_actinobac"/>
</dbReference>
<dbReference type="EMBL" id="JAPCID010000038">
    <property type="protein sequence ID" value="MDA0140352.1"/>
    <property type="molecule type" value="Genomic_DNA"/>
</dbReference>
<comment type="caution">
    <text evidence="3">The sequence shown here is derived from an EMBL/GenBank/DDBJ whole genome shotgun (WGS) entry which is preliminary data.</text>
</comment>
<dbReference type="NCBIfam" id="NF038134">
    <property type="entry name" value="choice_anch_M"/>
    <property type="match status" value="1"/>
</dbReference>
<name>A0ABT4RP61_9ACTN</name>
<feature type="signal peptide" evidence="2">
    <location>
        <begin position="1"/>
        <end position="20"/>
    </location>
</feature>